<dbReference type="InterPro" id="IPR002293">
    <property type="entry name" value="AA/rel_permease1"/>
</dbReference>
<dbReference type="EMBL" id="CP032489">
    <property type="protein sequence ID" value="AYD47739.1"/>
    <property type="molecule type" value="Genomic_DNA"/>
</dbReference>
<dbReference type="InterPro" id="IPR050598">
    <property type="entry name" value="AminoAcid_Transporter"/>
</dbReference>
<dbReference type="KEGG" id="ark:D6B99_09135"/>
<dbReference type="PANTHER" id="PTHR11785">
    <property type="entry name" value="AMINO ACID TRANSPORTER"/>
    <property type="match status" value="1"/>
</dbReference>
<name>A0A386HQ06_9BACT</name>
<dbReference type="GO" id="GO:0015179">
    <property type="term" value="F:L-amino acid transmembrane transporter activity"/>
    <property type="evidence" value="ECO:0007669"/>
    <property type="project" value="TreeGrafter"/>
</dbReference>
<keyword evidence="4 5" id="KW-0472">Membrane</keyword>
<comment type="subcellular location">
    <subcellularLocation>
        <location evidence="1">Membrane</location>
        <topology evidence="1">Multi-pass membrane protein</topology>
    </subcellularLocation>
</comment>
<feature type="transmembrane region" description="Helical" evidence="5">
    <location>
        <begin position="139"/>
        <end position="159"/>
    </location>
</feature>
<gene>
    <name evidence="6" type="ORF">D6B99_09135</name>
</gene>
<feature type="transmembrane region" description="Helical" evidence="5">
    <location>
        <begin position="171"/>
        <end position="189"/>
    </location>
</feature>
<dbReference type="PIRSF" id="PIRSF006060">
    <property type="entry name" value="AA_transporter"/>
    <property type="match status" value="1"/>
</dbReference>
<protein>
    <submittedName>
        <fullName evidence="6">Amino acid permease</fullName>
    </submittedName>
</protein>
<keyword evidence="3 5" id="KW-1133">Transmembrane helix</keyword>
<dbReference type="RefSeq" id="WP_119987275.1">
    <property type="nucleotide sequence ID" value="NZ_CP032489.1"/>
</dbReference>
<organism evidence="6 7">
    <name type="scientific">Arachidicoccus soli</name>
    <dbReference type="NCBI Taxonomy" id="2341117"/>
    <lineage>
        <taxon>Bacteria</taxon>
        <taxon>Pseudomonadati</taxon>
        <taxon>Bacteroidota</taxon>
        <taxon>Chitinophagia</taxon>
        <taxon>Chitinophagales</taxon>
        <taxon>Chitinophagaceae</taxon>
        <taxon>Arachidicoccus</taxon>
    </lineage>
</organism>
<feature type="transmembrane region" description="Helical" evidence="5">
    <location>
        <begin position="355"/>
        <end position="376"/>
    </location>
</feature>
<keyword evidence="2 5" id="KW-0812">Transmembrane</keyword>
<dbReference type="OrthoDB" id="9806937at2"/>
<evidence type="ECO:0000313" key="7">
    <source>
        <dbReference type="Proteomes" id="UP000266118"/>
    </source>
</evidence>
<evidence type="ECO:0000256" key="1">
    <source>
        <dbReference type="ARBA" id="ARBA00004141"/>
    </source>
</evidence>
<feature type="transmembrane region" description="Helical" evidence="5">
    <location>
        <begin position="414"/>
        <end position="436"/>
    </location>
</feature>
<evidence type="ECO:0000313" key="6">
    <source>
        <dbReference type="EMBL" id="AYD47739.1"/>
    </source>
</evidence>
<feature type="transmembrane region" description="Helical" evidence="5">
    <location>
        <begin position="91"/>
        <end position="119"/>
    </location>
</feature>
<dbReference type="Pfam" id="PF13520">
    <property type="entry name" value="AA_permease_2"/>
    <property type="match status" value="1"/>
</dbReference>
<reference evidence="6 7" key="1">
    <citation type="submission" date="2018-09" db="EMBL/GenBank/DDBJ databases">
        <title>Arachidicoccus sp. nov., a bacterium isolated from soil.</title>
        <authorList>
            <person name="Weon H.-Y."/>
            <person name="Kwon S.-W."/>
            <person name="Lee S.A."/>
        </authorList>
    </citation>
    <scope>NUCLEOTIDE SEQUENCE [LARGE SCALE GENOMIC DNA]</scope>
    <source>
        <strain evidence="6 7">KIS59-12</strain>
    </source>
</reference>
<dbReference type="Proteomes" id="UP000266118">
    <property type="component" value="Chromosome"/>
</dbReference>
<feature type="transmembrane region" description="Helical" evidence="5">
    <location>
        <begin position="309"/>
        <end position="335"/>
    </location>
</feature>
<feature type="transmembrane region" description="Helical" evidence="5">
    <location>
        <begin position="442"/>
        <end position="460"/>
    </location>
</feature>
<dbReference type="AlphaFoldDB" id="A0A386HQ06"/>
<feature type="transmembrane region" description="Helical" evidence="5">
    <location>
        <begin position="255"/>
        <end position="280"/>
    </location>
</feature>
<evidence type="ECO:0000256" key="4">
    <source>
        <dbReference type="ARBA" id="ARBA00023136"/>
    </source>
</evidence>
<proteinExistence type="predicted"/>
<feature type="transmembrane region" description="Helical" evidence="5">
    <location>
        <begin position="382"/>
        <end position="402"/>
    </location>
</feature>
<sequence length="477" mass="52565">MNTNSFKRSVTLLDAVMVVSGAMIGSGIFIVSADMTRLTGSAGWLILSWVLTGIITIIGAVTYGELSGMFPKAGGQYMYLREAYGRRTGFLYGWSFFAVIQTGTIAAVAVAFAKFTAYLLPTFNEENILLNIGNVHVSYAQLLAISIIVLLTLINSFGIKYGKTIQTVFTVAKILALLGLIIFGLWFGANRTVWENNWQHAFHFQKLSTNGFSEYAGIAVIGAFAAAMVGSLFSSDAWHSIAFIAGEVKKPERNIGLSLLLGTVIVTILYVAMNLVYLTVLPLKDIAFSPNDRVAVAASVKILGSTGTLVIAVLIMISTFGCVNGLVLTGARVYYSMAEDGLFFRRAGRLNRYGVPTFGLWSQCVWACILCISGRYNDLLDYVIFVVLIFYILTINGVSRLRKNKPDLHRPYKAFGYPILPVIYIVIASAICLALLFYKPKYTWPGLIIVLLGVPVYYFAERNYIRRNKSKLNNNKE</sequence>
<feature type="transmembrane region" description="Helical" evidence="5">
    <location>
        <begin position="44"/>
        <end position="70"/>
    </location>
</feature>
<accession>A0A386HQ06</accession>
<dbReference type="Gene3D" id="1.20.1740.10">
    <property type="entry name" value="Amino acid/polyamine transporter I"/>
    <property type="match status" value="1"/>
</dbReference>
<feature type="transmembrane region" description="Helical" evidence="5">
    <location>
        <begin position="215"/>
        <end position="234"/>
    </location>
</feature>
<dbReference type="PANTHER" id="PTHR11785:SF512">
    <property type="entry name" value="SOBREMESA, ISOFORM B"/>
    <property type="match status" value="1"/>
</dbReference>
<dbReference type="GO" id="GO:0016020">
    <property type="term" value="C:membrane"/>
    <property type="evidence" value="ECO:0007669"/>
    <property type="project" value="UniProtKB-SubCell"/>
</dbReference>
<evidence type="ECO:0000256" key="3">
    <source>
        <dbReference type="ARBA" id="ARBA00022989"/>
    </source>
</evidence>
<keyword evidence="7" id="KW-1185">Reference proteome</keyword>
<feature type="transmembrane region" description="Helical" evidence="5">
    <location>
        <begin position="12"/>
        <end position="32"/>
    </location>
</feature>
<evidence type="ECO:0000256" key="2">
    <source>
        <dbReference type="ARBA" id="ARBA00022692"/>
    </source>
</evidence>
<evidence type="ECO:0000256" key="5">
    <source>
        <dbReference type="SAM" id="Phobius"/>
    </source>
</evidence>